<name>A0A9J6C7A6_POLVA</name>
<dbReference type="AlphaFoldDB" id="A0A9J6C7A6"/>
<protein>
    <submittedName>
        <fullName evidence="1">Uncharacterized protein</fullName>
    </submittedName>
</protein>
<dbReference type="Proteomes" id="UP001107558">
    <property type="component" value="Chromosome 2"/>
</dbReference>
<evidence type="ECO:0000313" key="1">
    <source>
        <dbReference type="EMBL" id="KAG5677510.1"/>
    </source>
</evidence>
<dbReference type="EMBL" id="JADBJN010000002">
    <property type="protein sequence ID" value="KAG5677510.1"/>
    <property type="molecule type" value="Genomic_DNA"/>
</dbReference>
<organism evidence="1 2">
    <name type="scientific">Polypedilum vanderplanki</name>
    <name type="common">Sleeping chironomid midge</name>
    <dbReference type="NCBI Taxonomy" id="319348"/>
    <lineage>
        <taxon>Eukaryota</taxon>
        <taxon>Metazoa</taxon>
        <taxon>Ecdysozoa</taxon>
        <taxon>Arthropoda</taxon>
        <taxon>Hexapoda</taxon>
        <taxon>Insecta</taxon>
        <taxon>Pterygota</taxon>
        <taxon>Neoptera</taxon>
        <taxon>Endopterygota</taxon>
        <taxon>Diptera</taxon>
        <taxon>Nematocera</taxon>
        <taxon>Chironomoidea</taxon>
        <taxon>Chironomidae</taxon>
        <taxon>Chironominae</taxon>
        <taxon>Polypedilum</taxon>
        <taxon>Polypedilum</taxon>
    </lineage>
</organism>
<dbReference type="InterPro" id="IPR032675">
    <property type="entry name" value="LRR_dom_sf"/>
</dbReference>
<proteinExistence type="predicted"/>
<comment type="caution">
    <text evidence="1">The sequence shown here is derived from an EMBL/GenBank/DDBJ whole genome shotgun (WGS) entry which is preliminary data.</text>
</comment>
<dbReference type="Gene3D" id="3.80.10.10">
    <property type="entry name" value="Ribonuclease Inhibitor"/>
    <property type="match status" value="1"/>
</dbReference>
<evidence type="ECO:0000313" key="2">
    <source>
        <dbReference type="Proteomes" id="UP001107558"/>
    </source>
</evidence>
<accession>A0A9J6C7A6</accession>
<dbReference type="SUPFAM" id="SSF52047">
    <property type="entry name" value="RNI-like"/>
    <property type="match status" value="1"/>
</dbReference>
<reference evidence="1" key="1">
    <citation type="submission" date="2021-03" db="EMBL/GenBank/DDBJ databases">
        <title>Chromosome level genome of the anhydrobiotic midge Polypedilum vanderplanki.</title>
        <authorList>
            <person name="Yoshida Y."/>
            <person name="Kikawada T."/>
            <person name="Gusev O."/>
        </authorList>
    </citation>
    <scope>NUCLEOTIDE SEQUENCE</scope>
    <source>
        <strain evidence="1">NIAS01</strain>
        <tissue evidence="1">Whole body or cell culture</tissue>
    </source>
</reference>
<keyword evidence="2" id="KW-1185">Reference proteome</keyword>
<gene>
    <name evidence="1" type="ORF">PVAND_007266</name>
</gene>
<sequence>MKFIKIFTPYLSEIILDCVGIKEILDVVFEETEKIKFISIISYRSFDCINIFSKCKSLRKLIVKTRHVNVFMSGYYPMKLEYMDQIVKLLYQNTKLKYLGMSFEMYYQILKDQDIVSKIPFKLALFVNISWMKMHYKNFFRTQINNIQTLTLHRIDYSEDLVTIFKMNNLKNVCLGRSEDLNLKNIELTVNTNLQSLAFFDAFSKIKKAQTLINVAPNIQDLTIFWLTQEIMEHVAVKLKKLKTLTMYKYKPGILNPSHFPIRRDPIEKFLKNVNIIPFR</sequence>